<dbReference type="GO" id="GO:0030973">
    <property type="term" value="F:molybdate ion binding"/>
    <property type="evidence" value="ECO:0007669"/>
    <property type="project" value="TreeGrafter"/>
</dbReference>
<keyword evidence="2" id="KW-0500">Molybdenum</keyword>
<accession>K6PN97</accession>
<dbReference type="GO" id="GO:0015689">
    <property type="term" value="P:molybdate ion transport"/>
    <property type="evidence" value="ECO:0007669"/>
    <property type="project" value="InterPro"/>
</dbReference>
<dbReference type="OrthoDB" id="9785015at2"/>
<dbReference type="SUPFAM" id="SSF53850">
    <property type="entry name" value="Periplasmic binding protein-like II"/>
    <property type="match status" value="1"/>
</dbReference>
<dbReference type="NCBIfam" id="TIGR01256">
    <property type="entry name" value="modA"/>
    <property type="match status" value="1"/>
</dbReference>
<dbReference type="GO" id="GO:1901359">
    <property type="term" value="F:tungstate binding"/>
    <property type="evidence" value="ECO:0007669"/>
    <property type="project" value="UniProtKB-ARBA"/>
</dbReference>
<dbReference type="Pfam" id="PF13531">
    <property type="entry name" value="SBP_bac_11"/>
    <property type="match status" value="1"/>
</dbReference>
<evidence type="ECO:0000256" key="4">
    <source>
        <dbReference type="ARBA" id="ARBA00022729"/>
    </source>
</evidence>
<evidence type="ECO:0000256" key="5">
    <source>
        <dbReference type="SAM" id="MobiDB-lite"/>
    </source>
</evidence>
<dbReference type="PANTHER" id="PTHR30632">
    <property type="entry name" value="MOLYBDATE-BINDING PERIPLASMIC PROTEIN"/>
    <property type="match status" value="1"/>
</dbReference>
<comment type="similarity">
    <text evidence="1">Belongs to the bacterial solute-binding protein ModA family.</text>
</comment>
<proteinExistence type="inferred from homology"/>
<dbReference type="Gene3D" id="3.40.190.10">
    <property type="entry name" value="Periplasmic binding protein-like II"/>
    <property type="match status" value="2"/>
</dbReference>
<evidence type="ECO:0000313" key="7">
    <source>
        <dbReference type="EMBL" id="EKP94362.1"/>
    </source>
</evidence>
<dbReference type="STRING" id="867903.ThesuDRAFT_02095"/>
<dbReference type="EMBL" id="AENY02000003">
    <property type="protein sequence ID" value="EKP94362.1"/>
    <property type="molecule type" value="Genomic_DNA"/>
</dbReference>
<keyword evidence="6" id="KW-1133">Transmembrane helix</keyword>
<sequence>MEDAAPGTCRPAGPLLPRHAGRRRRRWGASRAARILAGLVLVLVLVGLGGCGREGLPRDGHGGPGAGALVPASSREEPAGSHASPQGGPPGPPAGPGEGPPGGTEILVAAAASLQEVMEEAAAAFGRVRPGIRVRFHFGSSGALAAQVEAGAPVDLLVAAGRPPVDRLIRAGLAAPGDVRVLAGNRLVLVAPAGPGPAGPGTRVRSWADLAGDQVRRVALGDPAHVPAGQYGRQVLEHLGLWPAVASRLVLDQDVRQVLHHVAAGAADAGIVYATDAATAPGVRVVAEAPPGSHDPIVYPLVIPRSAPQPQAARVFADFLLGPEVWAILDEHGFAPPP</sequence>
<protein>
    <submittedName>
        <fullName evidence="7">Molybdenum ABC transporter, periplasmic molybdate-binding protein</fullName>
    </submittedName>
</protein>
<reference evidence="7" key="2">
    <citation type="submission" date="2012-10" db="EMBL/GenBank/DDBJ databases">
        <title>Improved high-quality draft of Thermaerobacter subterraneus C21, DSM 13965.</title>
        <authorList>
            <consortium name="DOE Joint Genome Institute"/>
            <person name="Eisen J."/>
            <person name="Huntemann M."/>
            <person name="Wei C.-L."/>
            <person name="Han J."/>
            <person name="Detter J.C."/>
            <person name="Han C."/>
            <person name="Tapia R."/>
            <person name="Chen A."/>
            <person name="Kyrpides N."/>
            <person name="Mavromatis K."/>
            <person name="Markowitz V."/>
            <person name="Szeto E."/>
            <person name="Ivanova N."/>
            <person name="Mikhailova N."/>
            <person name="Ovchinnikova G."/>
            <person name="Pagani I."/>
            <person name="Pati A."/>
            <person name="Goodwin L."/>
            <person name="Nordberg H.P."/>
            <person name="Cantor M.N."/>
            <person name="Hua S.X."/>
            <person name="Woyke T."/>
            <person name="Eisen J."/>
            <person name="Klenk H.-P."/>
        </authorList>
    </citation>
    <scope>NUCLEOTIDE SEQUENCE [LARGE SCALE GENOMIC DNA]</scope>
    <source>
        <strain evidence="7">DSM 13965</strain>
    </source>
</reference>
<evidence type="ECO:0000256" key="1">
    <source>
        <dbReference type="ARBA" id="ARBA00009175"/>
    </source>
</evidence>
<keyword evidence="8" id="KW-1185">Reference proteome</keyword>
<reference evidence="7" key="1">
    <citation type="submission" date="2010-10" db="EMBL/GenBank/DDBJ databases">
        <authorList>
            <consortium name="US DOE Joint Genome Institute (JGI-PGF)"/>
            <person name="Lucas S."/>
            <person name="Copeland A."/>
            <person name="Lapidus A."/>
            <person name="Bruce D."/>
            <person name="Goodwin L."/>
            <person name="Pitluck S."/>
            <person name="Kyrpides N."/>
            <person name="Mavromatis K."/>
            <person name="Detter J.C."/>
            <person name="Han C."/>
            <person name="Land M."/>
            <person name="Hauser L."/>
            <person name="Markowitz V."/>
            <person name="Cheng J.-F."/>
            <person name="Hugenholtz P."/>
            <person name="Woyke T."/>
            <person name="Wu D."/>
            <person name="Pukall R."/>
            <person name="Wahrenburg C."/>
            <person name="Brambilla E."/>
            <person name="Klenk H.-P."/>
            <person name="Eisen J.A."/>
        </authorList>
    </citation>
    <scope>NUCLEOTIDE SEQUENCE [LARGE SCALE GENOMIC DNA]</scope>
    <source>
        <strain evidence="7">DSM 13965</strain>
    </source>
</reference>
<dbReference type="PANTHER" id="PTHR30632:SF0">
    <property type="entry name" value="SULFATE-BINDING PROTEIN"/>
    <property type="match status" value="1"/>
</dbReference>
<feature type="region of interest" description="Disordered" evidence="5">
    <location>
        <begin position="1"/>
        <end position="23"/>
    </location>
</feature>
<dbReference type="FunFam" id="3.40.190.10:FF:000035">
    <property type="entry name" value="Molybdate ABC transporter substrate-binding protein"/>
    <property type="match status" value="1"/>
</dbReference>
<dbReference type="GO" id="GO:0046872">
    <property type="term" value="F:metal ion binding"/>
    <property type="evidence" value="ECO:0007669"/>
    <property type="project" value="UniProtKB-KW"/>
</dbReference>
<keyword evidence="6" id="KW-0812">Transmembrane</keyword>
<dbReference type="eggNOG" id="COG0725">
    <property type="taxonomic scope" value="Bacteria"/>
</dbReference>
<keyword evidence="3" id="KW-0479">Metal-binding</keyword>
<feature type="region of interest" description="Disordered" evidence="5">
    <location>
        <begin position="55"/>
        <end position="104"/>
    </location>
</feature>
<keyword evidence="6" id="KW-0472">Membrane</keyword>
<organism evidence="7 8">
    <name type="scientific">Thermaerobacter subterraneus DSM 13965</name>
    <dbReference type="NCBI Taxonomy" id="867903"/>
    <lineage>
        <taxon>Bacteria</taxon>
        <taxon>Bacillati</taxon>
        <taxon>Bacillota</taxon>
        <taxon>Clostridia</taxon>
        <taxon>Eubacteriales</taxon>
        <taxon>Clostridiales Family XVII. Incertae Sedis</taxon>
        <taxon>Thermaerobacter</taxon>
    </lineage>
</organism>
<evidence type="ECO:0000256" key="6">
    <source>
        <dbReference type="SAM" id="Phobius"/>
    </source>
</evidence>
<dbReference type="HOGENOM" id="CLU_065520_3_1_9"/>
<comment type="caution">
    <text evidence="7">The sequence shown here is derived from an EMBL/GenBank/DDBJ whole genome shotgun (WGS) entry which is preliminary data.</text>
</comment>
<feature type="transmembrane region" description="Helical" evidence="6">
    <location>
        <begin position="32"/>
        <end position="50"/>
    </location>
</feature>
<dbReference type="Proteomes" id="UP000005710">
    <property type="component" value="Unassembled WGS sequence"/>
</dbReference>
<evidence type="ECO:0000256" key="3">
    <source>
        <dbReference type="ARBA" id="ARBA00022723"/>
    </source>
</evidence>
<dbReference type="AlphaFoldDB" id="K6PN97"/>
<keyword evidence="4" id="KW-0732">Signal</keyword>
<evidence type="ECO:0000256" key="2">
    <source>
        <dbReference type="ARBA" id="ARBA00022505"/>
    </source>
</evidence>
<gene>
    <name evidence="7" type="ORF">ThesuDRAFT_02095</name>
</gene>
<evidence type="ECO:0000313" key="8">
    <source>
        <dbReference type="Proteomes" id="UP000005710"/>
    </source>
</evidence>
<dbReference type="InterPro" id="IPR050682">
    <property type="entry name" value="ModA/WtpA"/>
</dbReference>
<name>K6PN97_9FIRM</name>
<dbReference type="InterPro" id="IPR005950">
    <property type="entry name" value="ModA"/>
</dbReference>
<feature type="compositionally biased region" description="Pro residues" evidence="5">
    <location>
        <begin position="87"/>
        <end position="99"/>
    </location>
</feature>